<evidence type="ECO:0000256" key="3">
    <source>
        <dbReference type="ARBA" id="ARBA00023004"/>
    </source>
</evidence>
<dbReference type="PROSITE" id="PS51184">
    <property type="entry name" value="JMJC"/>
    <property type="match status" value="1"/>
</dbReference>
<reference evidence="5 6" key="1">
    <citation type="submission" date="2024-09" db="EMBL/GenBank/DDBJ databases">
        <authorList>
            <person name="Sun Q."/>
            <person name="Mori K."/>
        </authorList>
    </citation>
    <scope>NUCLEOTIDE SEQUENCE [LARGE SCALE GENOMIC DNA]</scope>
    <source>
        <strain evidence="5 6">KCTC 23315</strain>
    </source>
</reference>
<keyword evidence="2" id="KW-0479">Metal-binding</keyword>
<dbReference type="Proteomes" id="UP001589813">
    <property type="component" value="Unassembled WGS sequence"/>
</dbReference>
<comment type="cofactor">
    <cofactor evidence="1">
        <name>Fe(2+)</name>
        <dbReference type="ChEBI" id="CHEBI:29033"/>
    </cofactor>
</comment>
<dbReference type="InterPro" id="IPR003347">
    <property type="entry name" value="JmjC_dom"/>
</dbReference>
<proteinExistence type="predicted"/>
<sequence length="395" mass="43084">MVLAQARHLLAQVLHPLSYEQFFQEVVSRRPLLLAADAALPARQLLGPDPKALLLSQFAAYAATLTCHIRQAQVPAPKPRAVPDAAAFAGLLAEYHSNDYTVRFPDVTNATPELAAFNRALTLLFGNPASTVLFWSLTGAEAPVHDDEVDVIAIQLVGTKRWFISDEPPKLPNKWKALGASVPPLGTHRIYDVKPGDLLYLPRGTTHTVQSTGESLHISIGFVPVTIREAIGSALDYMADFEKPLRANAAGRADALAHGQELDLAGAQMRAGLERLLQLCQQPGFIEAALAHRQARMLLELPKLTKPAAEMPPLNRETRVQQTPLAIGQVNVLPHILDFRFPGDQLLVHPAVAPSMEFVRQTPQFAVKDIPGPIGDDVRLVLVEKLLHSGFLQLV</sequence>
<dbReference type="PANTHER" id="PTHR13096:SF8">
    <property type="entry name" value="RIBOSOMAL OXYGENASE 1"/>
    <property type="match status" value="1"/>
</dbReference>
<evidence type="ECO:0000313" key="5">
    <source>
        <dbReference type="EMBL" id="MFC0046734.1"/>
    </source>
</evidence>
<evidence type="ECO:0000256" key="2">
    <source>
        <dbReference type="ARBA" id="ARBA00022723"/>
    </source>
</evidence>
<feature type="domain" description="JmjC" evidence="4">
    <location>
        <begin position="100"/>
        <end position="239"/>
    </location>
</feature>
<dbReference type="SUPFAM" id="SSF51197">
    <property type="entry name" value="Clavaminate synthase-like"/>
    <property type="match status" value="1"/>
</dbReference>
<organism evidence="5 6">
    <name type="scientific">Rheinheimera tilapiae</name>
    <dbReference type="NCBI Taxonomy" id="875043"/>
    <lineage>
        <taxon>Bacteria</taxon>
        <taxon>Pseudomonadati</taxon>
        <taxon>Pseudomonadota</taxon>
        <taxon>Gammaproteobacteria</taxon>
        <taxon>Chromatiales</taxon>
        <taxon>Chromatiaceae</taxon>
        <taxon>Rheinheimera</taxon>
    </lineage>
</organism>
<protein>
    <submittedName>
        <fullName evidence="5">JmjC domain-containing protein</fullName>
    </submittedName>
</protein>
<gene>
    <name evidence="5" type="ORF">ACFFJP_00360</name>
</gene>
<dbReference type="PANTHER" id="PTHR13096">
    <property type="entry name" value="MINA53 MYC INDUCED NUCLEAR ANTIGEN"/>
    <property type="match status" value="1"/>
</dbReference>
<dbReference type="InterPro" id="IPR039994">
    <property type="entry name" value="NO66-like"/>
</dbReference>
<dbReference type="EMBL" id="JBHLXP010000001">
    <property type="protein sequence ID" value="MFC0046734.1"/>
    <property type="molecule type" value="Genomic_DNA"/>
</dbReference>
<keyword evidence="6" id="KW-1185">Reference proteome</keyword>
<dbReference type="Pfam" id="PF08007">
    <property type="entry name" value="JmjC_2"/>
    <property type="match status" value="1"/>
</dbReference>
<dbReference type="RefSeq" id="WP_377239296.1">
    <property type="nucleotide sequence ID" value="NZ_JBHLXP010000001.1"/>
</dbReference>
<evidence type="ECO:0000313" key="6">
    <source>
        <dbReference type="Proteomes" id="UP001589813"/>
    </source>
</evidence>
<accession>A0ABV6B8M3</accession>
<evidence type="ECO:0000259" key="4">
    <source>
        <dbReference type="PROSITE" id="PS51184"/>
    </source>
</evidence>
<keyword evidence="3" id="KW-0408">Iron</keyword>
<comment type="caution">
    <text evidence="5">The sequence shown here is derived from an EMBL/GenBank/DDBJ whole genome shotgun (WGS) entry which is preliminary data.</text>
</comment>
<dbReference type="Gene3D" id="2.60.120.650">
    <property type="entry name" value="Cupin"/>
    <property type="match status" value="1"/>
</dbReference>
<evidence type="ECO:0000256" key="1">
    <source>
        <dbReference type="ARBA" id="ARBA00001954"/>
    </source>
</evidence>
<name>A0ABV6B8M3_9GAMM</name>